<organism evidence="2 3">
    <name type="scientific">Desulfobacter latus</name>
    <dbReference type="NCBI Taxonomy" id="2292"/>
    <lineage>
        <taxon>Bacteria</taxon>
        <taxon>Pseudomonadati</taxon>
        <taxon>Thermodesulfobacteriota</taxon>
        <taxon>Desulfobacteria</taxon>
        <taxon>Desulfobacterales</taxon>
        <taxon>Desulfobacteraceae</taxon>
        <taxon>Desulfobacter</taxon>
    </lineage>
</organism>
<dbReference type="GO" id="GO:0005524">
    <property type="term" value="F:ATP binding"/>
    <property type="evidence" value="ECO:0007669"/>
    <property type="project" value="InterPro"/>
</dbReference>
<evidence type="ECO:0000313" key="3">
    <source>
        <dbReference type="Proteomes" id="UP000553343"/>
    </source>
</evidence>
<dbReference type="SUPFAM" id="SSF53067">
    <property type="entry name" value="Actin-like ATPase domain"/>
    <property type="match status" value="1"/>
</dbReference>
<evidence type="ECO:0000259" key="1">
    <source>
        <dbReference type="PROSITE" id="PS50011"/>
    </source>
</evidence>
<dbReference type="AlphaFoldDB" id="A0A850TBA2"/>
<dbReference type="InterPro" id="IPR043129">
    <property type="entry name" value="ATPase_NBD"/>
</dbReference>
<dbReference type="RefSeq" id="WP_178367363.1">
    <property type="nucleotide sequence ID" value="NZ_JACADJ010000050.1"/>
</dbReference>
<dbReference type="Gene3D" id="3.90.640.10">
    <property type="entry name" value="Actin, Chain A, domain 4"/>
    <property type="match status" value="1"/>
</dbReference>
<keyword evidence="3" id="KW-1185">Reference proteome</keyword>
<dbReference type="Pfam" id="PF00069">
    <property type="entry name" value="Pkinase"/>
    <property type="match status" value="1"/>
</dbReference>
<reference evidence="2 3" key="1">
    <citation type="submission" date="2020-06" db="EMBL/GenBank/DDBJ databases">
        <title>High-quality draft genome of sulfate reducer Desulfobacter latus type strain AcrS2 isolated from marine sediment.</title>
        <authorList>
            <person name="Hoppe M."/>
            <person name="Larsen C.K."/>
            <person name="Marshall I.P.G."/>
            <person name="Schramm A."/>
            <person name="Marietou A.G."/>
        </authorList>
    </citation>
    <scope>NUCLEOTIDE SEQUENCE [LARGE SCALE GENOMIC DNA]</scope>
    <source>
        <strain evidence="2 3">AcRS2</strain>
    </source>
</reference>
<dbReference type="InterPro" id="IPR000719">
    <property type="entry name" value="Prot_kinase_dom"/>
</dbReference>
<name>A0A850TBA2_9BACT</name>
<proteinExistence type="predicted"/>
<accession>A0A850TBA2</accession>
<evidence type="ECO:0000313" key="2">
    <source>
        <dbReference type="EMBL" id="NWH05908.1"/>
    </source>
</evidence>
<dbReference type="Gene3D" id="3.30.420.40">
    <property type="match status" value="2"/>
</dbReference>
<dbReference type="InterPro" id="IPR011009">
    <property type="entry name" value="Kinase-like_dom_sf"/>
</dbReference>
<dbReference type="CDD" id="cd10170">
    <property type="entry name" value="ASKHA_NBD_HSP70"/>
    <property type="match status" value="1"/>
</dbReference>
<dbReference type="GO" id="GO:0004672">
    <property type="term" value="F:protein kinase activity"/>
    <property type="evidence" value="ECO:0007669"/>
    <property type="project" value="InterPro"/>
</dbReference>
<keyword evidence="2" id="KW-0418">Kinase</keyword>
<protein>
    <submittedName>
        <fullName evidence="2">Protein kinase</fullName>
    </submittedName>
</protein>
<dbReference type="PROSITE" id="PS50011">
    <property type="entry name" value="PROTEIN_KINASE_DOM"/>
    <property type="match status" value="1"/>
</dbReference>
<dbReference type="EMBL" id="JACADJ010000050">
    <property type="protein sequence ID" value="NWH05908.1"/>
    <property type="molecule type" value="Genomic_DNA"/>
</dbReference>
<feature type="domain" description="Protein kinase" evidence="1">
    <location>
        <begin position="28"/>
        <end position="312"/>
    </location>
</feature>
<gene>
    <name evidence="2" type="ORF">HXW94_13085</name>
</gene>
<dbReference type="PANTHER" id="PTHR42749">
    <property type="entry name" value="CELL SHAPE-DETERMINING PROTEIN MREB"/>
    <property type="match status" value="1"/>
</dbReference>
<keyword evidence="2" id="KW-0808">Transferase</keyword>
<dbReference type="SUPFAM" id="SSF56112">
    <property type="entry name" value="Protein kinase-like (PK-like)"/>
    <property type="match status" value="1"/>
</dbReference>
<dbReference type="SMART" id="SM00220">
    <property type="entry name" value="S_TKc"/>
    <property type="match status" value="1"/>
</dbReference>
<dbReference type="Gene3D" id="1.10.510.10">
    <property type="entry name" value="Transferase(Phosphotransferase) domain 1"/>
    <property type="match status" value="1"/>
</dbReference>
<comment type="caution">
    <text evidence="2">The sequence shown here is derived from an EMBL/GenBank/DDBJ whole genome shotgun (WGS) entry which is preliminary data.</text>
</comment>
<dbReference type="Proteomes" id="UP000553343">
    <property type="component" value="Unassembled WGS sequence"/>
</dbReference>
<sequence length="1234" mass="139795">MINLNQSDNSSRFVYEPGDYPEILDRDYEIIEGISRTGFKETYKVKNVPGNNEEILAHVFTLPQSNLIENASDLLGNRIEYINSLDCPSFTPVLCRNMTVSDDYINVGIVYNTWSNQPLASRISLNATDHDLVSNRMSSVELRKTLLALCDAVLEIHAFNDRRSDGRQQWHLGLNPYSVLFIDDEIRLTDVMLEYLTLKLVQGSDNTDSRWDLLWSAPEVIRQTVENIGPGSDIWSFGIIMYQLMGEAYPFAGNSVARKLVNICASSDNKKRLDFLPVSLGKILTKCLEKDPLKRYQSFDGLRRDLQTAEFTKTCGAREQHENEYYAQKCDCGMGFSHLVVKRPYSGQETKWFQPPQLPDTLLPGTTEFIELNLHLMHHEDFHKFKNTGKKIRIAVRPKNGGIVIDDIIIPFLPPPKFDIVENQITAAYDPSIDLINFDIQLQLVESEAVIEKITALIGDIRVPESNVVFNAAMSEIKKGNPELPVRISVPQDLLELDHPNEISLILQLKNRKDPLTIDQTHIGDTFTFTLTNPPTLVFIPNREFIQVEVFCGEGVNTVSRRINLGNTGNSRIEINSVEIGIETDGDALQQPEFIKTVNHDGYIDPEDTGDIQLVLEPSKLSDRNDIHVIKIVFQYFYNEKWEEKIISKRINFSTRTLIPGELLAVDFGTTNTYCAAIKESIDPDAKAVHLSFSENNSDGVIPSVIKYAGLRDFSIGIGPQRDFFHGQPNVFKSFKRQFASQEKLFAILTGSGKSANYEAEQLIKDYIGKLIEAIKVEHGFEFKHFVFTHPSNMDVNQRKRFVRMLQDIDIDPARCVFIDEACSSAIYSIMQHHTEWVGKYRLVVYDFGGGTTDLTYFLVENDSGIYTIDTVDISGLPEFGGDDLTEIVFDQCISSILENYLGIENQTRDESLSLLLPADFQGLSQITYDPRFEKECRHNLGHLKIEADRLKILMSQSDENEQIRSMGLYFFDGRKKVPDQVRVDVFVKKEQFLEKAREELKKSIQTTIDMFVNNERELSENYIATPVHLVLSGRSSALPLVKEMFQEIIASEKMNIADITHSDLLKECVAKGASYYYFSQSTGADFIRIKGGEGVNQIRIGLRDFDPTGGTGPIPMGFVFKELVSVNTKLIPDHMEMEKLDLGYAVNEIDYKFSFDSDGRLNQEIELFQHSGSNSHFSQMVCTSIGKYDLKKKDADPGATATVNGRLRVAVYEGSKIKVKAKINGQWHPLVRV</sequence>
<dbReference type="PANTHER" id="PTHR42749:SF1">
    <property type="entry name" value="CELL SHAPE-DETERMINING PROTEIN MREB"/>
    <property type="match status" value="1"/>
</dbReference>